<dbReference type="InterPro" id="IPR004604">
    <property type="entry name" value="DNA_recomb/repair_RecN"/>
</dbReference>
<dbReference type="SUPFAM" id="SSF52540">
    <property type="entry name" value="P-loop containing nucleoside triphosphate hydrolases"/>
    <property type="match status" value="1"/>
</dbReference>
<feature type="coiled-coil region" evidence="10">
    <location>
        <begin position="168"/>
        <end position="202"/>
    </location>
</feature>
<reference evidence="12 13" key="1">
    <citation type="submission" date="2020-03" db="EMBL/GenBank/DDBJ databases">
        <title>Spirochaetal bacteria isolated from arthropods constitute a novel genus Entomospira genus novum within the order Spirochaetales.</title>
        <authorList>
            <person name="Grana-Miraglia L."/>
            <person name="Sikutova S."/>
            <person name="Fingerle V."/>
            <person name="Sing A."/>
            <person name="Castillo-Ramirez S."/>
            <person name="Margos G."/>
            <person name="Rudolf I."/>
        </authorList>
    </citation>
    <scope>NUCLEOTIDE SEQUENCE [LARGE SCALE GENOMIC DNA]</scope>
    <source>
        <strain evidence="12 13">BR193</strain>
    </source>
</reference>
<evidence type="ECO:0000256" key="4">
    <source>
        <dbReference type="ARBA" id="ARBA00022741"/>
    </source>
</evidence>
<keyword evidence="4" id="KW-0547">Nucleotide-binding</keyword>
<name>A0A968G8H6_9SPIO</name>
<comment type="caution">
    <text evidence="12">The sequence shown here is derived from an EMBL/GenBank/DDBJ whole genome shotgun (WGS) entry which is preliminary data.</text>
</comment>
<dbReference type="SMART" id="SM00382">
    <property type="entry name" value="AAA"/>
    <property type="match status" value="1"/>
</dbReference>
<evidence type="ECO:0000256" key="5">
    <source>
        <dbReference type="ARBA" id="ARBA00022763"/>
    </source>
</evidence>
<comment type="function">
    <text evidence="1 9">May be involved in recombinational repair of damaged DNA.</text>
</comment>
<dbReference type="GO" id="GO:0006310">
    <property type="term" value="P:DNA recombination"/>
    <property type="evidence" value="ECO:0007669"/>
    <property type="project" value="InterPro"/>
</dbReference>
<dbReference type="Gene3D" id="3.40.50.300">
    <property type="entry name" value="P-loop containing nucleotide triphosphate hydrolases"/>
    <property type="match status" value="2"/>
</dbReference>
<keyword evidence="13" id="KW-1185">Reference proteome</keyword>
<protein>
    <recommendedName>
        <fullName evidence="3 9">DNA repair protein RecN</fullName>
    </recommendedName>
    <alternativeName>
        <fullName evidence="8 9">Recombination protein N</fullName>
    </alternativeName>
</protein>
<keyword evidence="7 9" id="KW-0234">DNA repair</keyword>
<keyword evidence="10" id="KW-0175">Coiled coil</keyword>
<keyword evidence="5 9" id="KW-0227">DNA damage</keyword>
<evidence type="ECO:0000259" key="11">
    <source>
        <dbReference type="SMART" id="SM00382"/>
    </source>
</evidence>
<evidence type="ECO:0000256" key="6">
    <source>
        <dbReference type="ARBA" id="ARBA00022840"/>
    </source>
</evidence>
<evidence type="ECO:0000256" key="1">
    <source>
        <dbReference type="ARBA" id="ARBA00003618"/>
    </source>
</evidence>
<organism evidence="12 13">
    <name type="scientific">Entomospira entomophila</name>
    <dbReference type="NCBI Taxonomy" id="2719988"/>
    <lineage>
        <taxon>Bacteria</taxon>
        <taxon>Pseudomonadati</taxon>
        <taxon>Spirochaetota</taxon>
        <taxon>Spirochaetia</taxon>
        <taxon>Spirochaetales</taxon>
        <taxon>Spirochaetaceae</taxon>
        <taxon>Entomospira</taxon>
    </lineage>
</organism>
<feature type="domain" description="AAA+ ATPase" evidence="11">
    <location>
        <begin position="21"/>
        <end position="515"/>
    </location>
</feature>
<dbReference type="InterPro" id="IPR027417">
    <property type="entry name" value="P-loop_NTPase"/>
</dbReference>
<evidence type="ECO:0000256" key="2">
    <source>
        <dbReference type="ARBA" id="ARBA00009441"/>
    </source>
</evidence>
<dbReference type="RefSeq" id="WP_167700098.1">
    <property type="nucleotide sequence ID" value="NZ_CP118174.1"/>
</dbReference>
<gene>
    <name evidence="12" type="primary">recN</name>
    <name evidence="12" type="ORF">HCT14_03105</name>
</gene>
<dbReference type="Pfam" id="PF02463">
    <property type="entry name" value="SMC_N"/>
    <property type="match status" value="1"/>
</dbReference>
<dbReference type="InterPro" id="IPR003593">
    <property type="entry name" value="AAA+_ATPase"/>
</dbReference>
<sequence length="568" mass="64364">MLQELRVKNYALLDNVKVVFRDGFTVLTGETGAGKSLIVGALGLLLGEKSSVSSIRHGTEELEVVGIIQVRSSSVMMRSLLTEYDILLDDDILELRRVVRLKGTSSIYANGVRITREQLQQLARYIFDLHGQHEHQSLYNKENQRIILDKVAQITDDVRHFSQQFMLLKQERETLVSLQREAQSLRDEENFLQQAQEEIEALQPSEVDKEELLLRVKQLEDRERTQDVLQHFLDSIRRNSGILMQLKELRSSLQILTDGESQNLLERFDGSILEIDDISESFLDLKERIIGTSEEIDQAHRRLMEYQRLEKKYGSGTLIGLMRFYRDIEDKIASIENGEEQQVLCQKRIETLELTLRQDAKSISQARHTTAGVIEAKISKMLADLSLNRALFKIRIEPRTNTSGSRTIGASGVDDVEFLFSANAGEPLKPLKEIASGGEISRILLTLKSVLAEQEEVQCLIFDEIDTGIGGEVAIQVAKHIQELSRHKQVICITHLASIAARAKSQLKLEKQVVDNHTKTLVQEIVGQQRIEEIARMLSGSTDISAIEHAKSLLELGEDHGKKEYHES</sequence>
<evidence type="ECO:0000256" key="9">
    <source>
        <dbReference type="PIRNR" id="PIRNR003128"/>
    </source>
</evidence>
<dbReference type="AlphaFoldDB" id="A0A968G8H6"/>
<accession>A0A968G8H6</accession>
<dbReference type="GO" id="GO:0006281">
    <property type="term" value="P:DNA repair"/>
    <property type="evidence" value="ECO:0007669"/>
    <property type="project" value="UniProtKB-KW"/>
</dbReference>
<dbReference type="GO" id="GO:0009432">
    <property type="term" value="P:SOS response"/>
    <property type="evidence" value="ECO:0007669"/>
    <property type="project" value="TreeGrafter"/>
</dbReference>
<evidence type="ECO:0000313" key="12">
    <source>
        <dbReference type="EMBL" id="NIZ40503.1"/>
    </source>
</evidence>
<proteinExistence type="inferred from homology"/>
<evidence type="ECO:0000256" key="3">
    <source>
        <dbReference type="ARBA" id="ARBA00021315"/>
    </source>
</evidence>
<evidence type="ECO:0000256" key="10">
    <source>
        <dbReference type="SAM" id="Coils"/>
    </source>
</evidence>
<dbReference type="NCBIfam" id="TIGR00634">
    <property type="entry name" value="recN"/>
    <property type="match status" value="1"/>
</dbReference>
<dbReference type="GO" id="GO:0005524">
    <property type="term" value="F:ATP binding"/>
    <property type="evidence" value="ECO:0007669"/>
    <property type="project" value="UniProtKB-KW"/>
</dbReference>
<dbReference type="PANTHER" id="PTHR11059:SF0">
    <property type="entry name" value="DNA REPAIR PROTEIN RECN"/>
    <property type="match status" value="1"/>
</dbReference>
<evidence type="ECO:0000256" key="8">
    <source>
        <dbReference type="ARBA" id="ARBA00033408"/>
    </source>
</evidence>
<keyword evidence="6" id="KW-0067">ATP-binding</keyword>
<dbReference type="PIRSF" id="PIRSF003128">
    <property type="entry name" value="RecN"/>
    <property type="match status" value="1"/>
</dbReference>
<dbReference type="PANTHER" id="PTHR11059">
    <property type="entry name" value="DNA REPAIR PROTEIN RECN"/>
    <property type="match status" value="1"/>
</dbReference>
<dbReference type="InterPro" id="IPR003395">
    <property type="entry name" value="RecF/RecN/SMC_N"/>
</dbReference>
<evidence type="ECO:0000313" key="13">
    <source>
        <dbReference type="Proteomes" id="UP000711995"/>
    </source>
</evidence>
<comment type="similarity">
    <text evidence="2 9">Belongs to the RecN family.</text>
</comment>
<dbReference type="EMBL" id="JAATLJ010000001">
    <property type="protein sequence ID" value="NIZ40503.1"/>
    <property type="molecule type" value="Genomic_DNA"/>
</dbReference>
<evidence type="ECO:0000256" key="7">
    <source>
        <dbReference type="ARBA" id="ARBA00023204"/>
    </source>
</evidence>
<dbReference type="Proteomes" id="UP000711995">
    <property type="component" value="Unassembled WGS sequence"/>
</dbReference>
<dbReference type="GO" id="GO:0043590">
    <property type="term" value="C:bacterial nucleoid"/>
    <property type="evidence" value="ECO:0007669"/>
    <property type="project" value="TreeGrafter"/>
</dbReference>
<dbReference type="CDD" id="cd03241">
    <property type="entry name" value="ABC_RecN"/>
    <property type="match status" value="1"/>
</dbReference>